<reference evidence="2" key="1">
    <citation type="journal article" date="2021" name="Elife">
        <title>Highly contiguous assemblies of 101 drosophilid genomes.</title>
        <authorList>
            <person name="Kim B.Y."/>
            <person name="Wang J.R."/>
            <person name="Miller D.E."/>
            <person name="Barmina O."/>
            <person name="Delaney E."/>
            <person name="Thompson A."/>
            <person name="Comeault A.A."/>
            <person name="Peede D."/>
            <person name="D'Agostino E.R."/>
            <person name="Pelaez J."/>
            <person name="Aguilar J.M."/>
            <person name="Haji D."/>
            <person name="Matsunaga T."/>
            <person name="Armstrong E.E."/>
            <person name="Zych M."/>
            <person name="Ogawa Y."/>
            <person name="Stamenkovic-Radak M."/>
            <person name="Jelic M."/>
            <person name="Veselinovic M.S."/>
            <person name="Tanaskovic M."/>
            <person name="Eric P."/>
            <person name="Gao J.J."/>
            <person name="Katoh T.K."/>
            <person name="Toda M.J."/>
            <person name="Watabe H."/>
            <person name="Watada M."/>
            <person name="Davis J.S."/>
            <person name="Moyle L.C."/>
            <person name="Manoli G."/>
            <person name="Bertolini E."/>
            <person name="Kostal V."/>
            <person name="Hawley R.S."/>
            <person name="Takahashi A."/>
            <person name="Jones C.D."/>
            <person name="Price D.K."/>
            <person name="Whiteman N."/>
            <person name="Kopp A."/>
            <person name="Matute D.R."/>
            <person name="Petrov D.A."/>
        </authorList>
    </citation>
    <scope>NUCLEOTIDE SEQUENCE [LARGE SCALE GENOMIC DNA]</scope>
</reference>
<organism evidence="1 2">
    <name type="scientific">Drosophila rhopaloa</name>
    <name type="common">Fruit fly</name>
    <dbReference type="NCBI Taxonomy" id="1041015"/>
    <lineage>
        <taxon>Eukaryota</taxon>
        <taxon>Metazoa</taxon>
        <taxon>Ecdysozoa</taxon>
        <taxon>Arthropoda</taxon>
        <taxon>Hexapoda</taxon>
        <taxon>Insecta</taxon>
        <taxon>Pterygota</taxon>
        <taxon>Neoptera</taxon>
        <taxon>Endopterygota</taxon>
        <taxon>Diptera</taxon>
        <taxon>Brachycera</taxon>
        <taxon>Muscomorpha</taxon>
        <taxon>Ephydroidea</taxon>
        <taxon>Drosophilidae</taxon>
        <taxon>Drosophila</taxon>
        <taxon>Sophophora</taxon>
    </lineage>
</organism>
<name>A0ABM5J120_DRORH</name>
<sequence>MALIQCDVCNKDFNLSVFETHYEECSKPRNTSASNNKIICDLCYMSVDSGTFSEHYNRCLGPKNAFKVLMGAQIKNKHLQPISERQNYDDQPSTSGAAIKRIRTEGNSTQNTNRNKIKTSVDTNCELCGGTYPQSGKIKHIRSEKHKNAIAGTNKNVDVIHLASETEFPIRSYRIQSSGTKDIIDLKEFYKQCQANMVQILTHGMDEFKSIKFSIQIYGLYVKYTDDGDCVETYKHFGTAYLSVYDVDYLLPRIEEGIDYYSGWAIKAFKYFDITVIKLEHIPVRGYIPAPSTIKAKNALINVKNNDEYCFKWSLLAFIAFKSHALDQFPTPRQRRAAREQLQFPAFYRNFNISQEIIQYKEATLIFTGIEFPITKKGIKIFEKLNPNFSVNVYEIDATGKQIVGPVVRTDFKSRPSHINLLLIEKENSLHYAYITCMRTLCYSQCSKSRTPANFCENCLQFITTTNSTHDTKECGKVAATYPTPNSVTKFKNFYKKLSPPIVIYADIEAVLKNIHTAINTPTNSSTTKAQKHIACVVSFCVVHKYDSTLNKQWTYEGPDCIKQFCKALKDTTLALYNK</sequence>
<keyword evidence="2" id="KW-1185">Reference proteome</keyword>
<evidence type="ECO:0000313" key="2">
    <source>
        <dbReference type="Proteomes" id="UP001652680"/>
    </source>
</evidence>
<accession>A0ABM5J120</accession>
<dbReference type="EnsemblMetazoa" id="XM_044456576.1">
    <property type="protein sequence ID" value="XP_044312511.1"/>
    <property type="gene ID" value="LOC123037093"/>
</dbReference>
<evidence type="ECO:0008006" key="3">
    <source>
        <dbReference type="Google" id="ProtNLM"/>
    </source>
</evidence>
<evidence type="ECO:0000313" key="1">
    <source>
        <dbReference type="EnsemblMetazoa" id="XP_044312511.1"/>
    </source>
</evidence>
<dbReference type="PANTHER" id="PTHR31511">
    <property type="entry name" value="PROTEIN CBG23764"/>
    <property type="match status" value="1"/>
</dbReference>
<dbReference type="Proteomes" id="UP001652680">
    <property type="component" value="Unassembled WGS sequence"/>
</dbReference>
<reference evidence="1" key="2">
    <citation type="submission" date="2025-05" db="UniProtKB">
        <authorList>
            <consortium name="EnsemblMetazoa"/>
        </authorList>
    </citation>
    <scope>IDENTIFICATION</scope>
</reference>
<protein>
    <recommendedName>
        <fullName evidence="3">C2H2-type domain-containing protein</fullName>
    </recommendedName>
</protein>
<proteinExistence type="predicted"/>
<dbReference type="PANTHER" id="PTHR31511:SF12">
    <property type="entry name" value="RHO TERMINATION FACTOR N-TERMINAL DOMAIN-CONTAINING PROTEIN"/>
    <property type="match status" value="1"/>
</dbReference>
<dbReference type="GeneID" id="123037093"/>
<dbReference type="RefSeq" id="XP_044312511.1">
    <property type="nucleotide sequence ID" value="XM_044456576.1"/>
</dbReference>